<name>A0A2P8FMQ1_9BACT</name>
<dbReference type="AlphaFoldDB" id="A0A2P8FMQ1"/>
<gene>
    <name evidence="1" type="ORF">CLV42_1196</name>
</gene>
<dbReference type="Proteomes" id="UP000240978">
    <property type="component" value="Unassembled WGS sequence"/>
</dbReference>
<evidence type="ECO:0000313" key="1">
    <source>
        <dbReference type="EMBL" id="PSL22986.1"/>
    </source>
</evidence>
<reference evidence="1 2" key="1">
    <citation type="submission" date="2018-03" db="EMBL/GenBank/DDBJ databases">
        <title>Genomic Encyclopedia of Archaeal and Bacterial Type Strains, Phase II (KMG-II): from individual species to whole genera.</title>
        <authorList>
            <person name="Goeker M."/>
        </authorList>
    </citation>
    <scope>NUCLEOTIDE SEQUENCE [LARGE SCALE GENOMIC DNA]</scope>
    <source>
        <strain evidence="1 2">DSM 18107</strain>
    </source>
</reference>
<comment type="caution">
    <text evidence="1">The sequence shown here is derived from an EMBL/GenBank/DDBJ whole genome shotgun (WGS) entry which is preliminary data.</text>
</comment>
<sequence length="161" mass="17887">MLWFLPYTRPQLEDYSRKGDREAVNTLNNGNELQSEELSDGSEVGLYDFNARTYNAQISRFLQIDSETKDQENFSPYHFGANNPIKFGDPDGKRPIPGFAIAIPAIVAGLEALGAATGLTVVIMQAVDKAEQVDWRQVMENIGSSRSCIVNHVHPLKMGRS</sequence>
<organism evidence="1 2">
    <name type="scientific">Chitinophaga ginsengisoli</name>
    <dbReference type="NCBI Taxonomy" id="363837"/>
    <lineage>
        <taxon>Bacteria</taxon>
        <taxon>Pseudomonadati</taxon>
        <taxon>Bacteroidota</taxon>
        <taxon>Chitinophagia</taxon>
        <taxon>Chitinophagales</taxon>
        <taxon>Chitinophagaceae</taxon>
        <taxon>Chitinophaga</taxon>
    </lineage>
</organism>
<dbReference type="InterPro" id="IPR022385">
    <property type="entry name" value="Rhs_assc_core"/>
</dbReference>
<protein>
    <submittedName>
        <fullName evidence="1">RHS repeat-associated protein</fullName>
    </submittedName>
</protein>
<proteinExistence type="predicted"/>
<dbReference type="NCBIfam" id="TIGR03696">
    <property type="entry name" value="Rhs_assc_core"/>
    <property type="match status" value="1"/>
</dbReference>
<keyword evidence="2" id="KW-1185">Reference proteome</keyword>
<evidence type="ECO:0000313" key="2">
    <source>
        <dbReference type="Proteomes" id="UP000240978"/>
    </source>
</evidence>
<dbReference type="EMBL" id="PYGK01000019">
    <property type="protein sequence ID" value="PSL22986.1"/>
    <property type="molecule type" value="Genomic_DNA"/>
</dbReference>
<accession>A0A2P8FMQ1</accession>
<dbReference type="Gene3D" id="2.180.10.10">
    <property type="entry name" value="RHS repeat-associated core"/>
    <property type="match status" value="1"/>
</dbReference>